<dbReference type="InterPro" id="IPR051401">
    <property type="entry name" value="GtrA_CellWall_Glycosyl"/>
</dbReference>
<dbReference type="GO" id="GO:0000271">
    <property type="term" value="P:polysaccharide biosynthetic process"/>
    <property type="evidence" value="ECO:0007669"/>
    <property type="project" value="InterPro"/>
</dbReference>
<evidence type="ECO:0000259" key="7">
    <source>
        <dbReference type="Pfam" id="PF04138"/>
    </source>
</evidence>
<dbReference type="GO" id="GO:0005886">
    <property type="term" value="C:plasma membrane"/>
    <property type="evidence" value="ECO:0007669"/>
    <property type="project" value="TreeGrafter"/>
</dbReference>
<dbReference type="PANTHER" id="PTHR38459:SF5">
    <property type="entry name" value="CELL WALL TEICHOIC ACID GLYCOSYLATION PROTEIN GTCA"/>
    <property type="match status" value="1"/>
</dbReference>
<reference evidence="8 9" key="1">
    <citation type="submission" date="2015-07" db="EMBL/GenBank/DDBJ databases">
        <title>Lactobacillus korensis/26-25/ whole genome sequencing.</title>
        <authorList>
            <person name="Kim M.K."/>
            <person name="Im W.-T."/>
            <person name="Srinivasan S."/>
            <person name="Lee J.-J."/>
        </authorList>
    </citation>
    <scope>NUCLEOTIDE SEQUENCE [LARGE SCALE GENOMIC DNA]</scope>
    <source>
        <strain evidence="8 9">26-25</strain>
    </source>
</reference>
<evidence type="ECO:0000256" key="6">
    <source>
        <dbReference type="SAM" id="Phobius"/>
    </source>
</evidence>
<organism evidence="8 9">
    <name type="scientific">Levilactobacillus koreensis</name>
    <dbReference type="NCBI Taxonomy" id="637971"/>
    <lineage>
        <taxon>Bacteria</taxon>
        <taxon>Bacillati</taxon>
        <taxon>Bacillota</taxon>
        <taxon>Bacilli</taxon>
        <taxon>Lactobacillales</taxon>
        <taxon>Lactobacillaceae</taxon>
        <taxon>Levilactobacillus</taxon>
    </lineage>
</organism>
<proteinExistence type="inferred from homology"/>
<comment type="subcellular location">
    <subcellularLocation>
        <location evidence="1">Membrane</location>
        <topology evidence="1">Multi-pass membrane protein</topology>
    </subcellularLocation>
</comment>
<gene>
    <name evidence="8" type="ORF">ABN16_05005</name>
</gene>
<accession>A0AAC8UVE0</accession>
<dbReference type="PANTHER" id="PTHR38459">
    <property type="entry name" value="PROPHAGE BACTOPRENOL-LINKED GLUCOSE TRANSLOCASE HOMOLOG"/>
    <property type="match status" value="1"/>
</dbReference>
<feature type="transmembrane region" description="Helical" evidence="6">
    <location>
        <begin position="75"/>
        <end position="95"/>
    </location>
</feature>
<feature type="transmembrane region" description="Helical" evidence="6">
    <location>
        <begin position="116"/>
        <end position="136"/>
    </location>
</feature>
<comment type="similarity">
    <text evidence="2">Belongs to the GtrA family.</text>
</comment>
<evidence type="ECO:0000256" key="2">
    <source>
        <dbReference type="ARBA" id="ARBA00009399"/>
    </source>
</evidence>
<dbReference type="InterPro" id="IPR007267">
    <property type="entry name" value="GtrA_DPMS_TM"/>
</dbReference>
<dbReference type="AlphaFoldDB" id="A0AAC8UVE0"/>
<evidence type="ECO:0000256" key="4">
    <source>
        <dbReference type="ARBA" id="ARBA00022989"/>
    </source>
</evidence>
<dbReference type="Pfam" id="PF04138">
    <property type="entry name" value="GtrA_DPMS_TM"/>
    <property type="match status" value="1"/>
</dbReference>
<evidence type="ECO:0000256" key="1">
    <source>
        <dbReference type="ARBA" id="ARBA00004141"/>
    </source>
</evidence>
<dbReference type="RefSeq" id="WP_048733447.1">
    <property type="nucleotide sequence ID" value="NZ_CP012033.1"/>
</dbReference>
<dbReference type="Proteomes" id="UP000036000">
    <property type="component" value="Chromosome"/>
</dbReference>
<keyword evidence="3 6" id="KW-0812">Transmembrane</keyword>
<protein>
    <recommendedName>
        <fullName evidence="7">GtrA/DPMS transmembrane domain-containing protein</fullName>
    </recommendedName>
</protein>
<feature type="domain" description="GtrA/DPMS transmembrane" evidence="7">
    <location>
        <begin position="50"/>
        <end position="165"/>
    </location>
</feature>
<keyword evidence="5 6" id="KW-0472">Membrane</keyword>
<keyword evidence="4 6" id="KW-1133">Transmembrane helix</keyword>
<evidence type="ECO:0000313" key="9">
    <source>
        <dbReference type="Proteomes" id="UP000036000"/>
    </source>
</evidence>
<sequence>MESQPLRHDHYPTSQEEYEAELTETEHEYEAKLEAAKEQVEDKVQGQISRYLLFGAISVVINITLFYLFYHTMGIGYQLANFIDWIISVQCSFWLDRTFVFKHKSDKPVKEMGTFYMTRVATFLLETVILFLGISWMNLNGTITKVVGHAIALVLNFFLSKKLVFKNQPAPAD</sequence>
<evidence type="ECO:0000256" key="3">
    <source>
        <dbReference type="ARBA" id="ARBA00022692"/>
    </source>
</evidence>
<evidence type="ECO:0000313" key="8">
    <source>
        <dbReference type="EMBL" id="AKP64419.1"/>
    </source>
</evidence>
<evidence type="ECO:0000256" key="5">
    <source>
        <dbReference type="ARBA" id="ARBA00023136"/>
    </source>
</evidence>
<feature type="transmembrane region" description="Helical" evidence="6">
    <location>
        <begin position="51"/>
        <end position="69"/>
    </location>
</feature>
<dbReference type="EMBL" id="CP012033">
    <property type="protein sequence ID" value="AKP64419.1"/>
    <property type="molecule type" value="Genomic_DNA"/>
</dbReference>
<dbReference type="KEGG" id="lko:ABN16_05005"/>
<feature type="transmembrane region" description="Helical" evidence="6">
    <location>
        <begin position="142"/>
        <end position="159"/>
    </location>
</feature>
<keyword evidence="9" id="KW-1185">Reference proteome</keyword>
<name>A0AAC8UVE0_9LACO</name>